<dbReference type="Gene3D" id="3.40.50.360">
    <property type="match status" value="1"/>
</dbReference>
<dbReference type="SUPFAM" id="SSF52218">
    <property type="entry name" value="Flavoproteins"/>
    <property type="match status" value="1"/>
</dbReference>
<comment type="caution">
    <text evidence="4">The sequence shown here is derived from an EMBL/GenBank/DDBJ whole genome shotgun (WGS) entry which is preliminary data.</text>
</comment>
<name>A0ABY1P4S8_9RHOB</name>
<dbReference type="Pfam" id="PF02525">
    <property type="entry name" value="Flavodoxin_2"/>
    <property type="match status" value="1"/>
</dbReference>
<dbReference type="PANTHER" id="PTHR10204:SF34">
    <property type="entry name" value="NAD(P)H DEHYDROGENASE [QUINONE] 1 ISOFORM 1"/>
    <property type="match status" value="1"/>
</dbReference>
<evidence type="ECO:0000313" key="5">
    <source>
        <dbReference type="Proteomes" id="UP001157961"/>
    </source>
</evidence>
<organism evidence="4 5">
    <name type="scientific">Shimia sagamensis</name>
    <dbReference type="NCBI Taxonomy" id="1566352"/>
    <lineage>
        <taxon>Bacteria</taxon>
        <taxon>Pseudomonadati</taxon>
        <taxon>Pseudomonadota</taxon>
        <taxon>Alphaproteobacteria</taxon>
        <taxon>Rhodobacterales</taxon>
        <taxon>Roseobacteraceae</taxon>
    </lineage>
</organism>
<sequence>MTTTLIVLAHPSRQSFTGAWAEASAAACAAAGHEVLWSDLSAHQFEAIEGACHFGQDAAGPFDPLKAHEAAVAAGTVPMDMAAEAEKIRQADQIIFHFPLWWFAPPAVLKGWFDRALIHGDLHTVEERFDTGRCRGKRALFCVTTGASAAECGPGGKEGDVNLLLWPSAYTLRYLGFDVYQPEVVHGVHGYFEGSEEAELQARLAGVLEGQAELVAGLEGRALMRFNADSDFDEYGRLKAGVEGFSAFIR</sequence>
<keyword evidence="2" id="KW-0560">Oxidoreductase</keyword>
<proteinExistence type="inferred from homology"/>
<evidence type="ECO:0000259" key="3">
    <source>
        <dbReference type="Pfam" id="PF02525"/>
    </source>
</evidence>
<comment type="similarity">
    <text evidence="1">Belongs to the NAD(P)H dehydrogenase (quinone) family.</text>
</comment>
<dbReference type="Proteomes" id="UP001157961">
    <property type="component" value="Unassembled WGS sequence"/>
</dbReference>
<dbReference type="EMBL" id="FXTY01000005">
    <property type="protein sequence ID" value="SMP26512.1"/>
    <property type="molecule type" value="Genomic_DNA"/>
</dbReference>
<accession>A0ABY1P4S8</accession>
<reference evidence="4 5" key="1">
    <citation type="submission" date="2017-05" db="EMBL/GenBank/DDBJ databases">
        <authorList>
            <person name="Varghese N."/>
            <person name="Submissions S."/>
        </authorList>
    </citation>
    <scope>NUCLEOTIDE SEQUENCE [LARGE SCALE GENOMIC DNA]</scope>
    <source>
        <strain evidence="4 5">DSM 29734</strain>
    </source>
</reference>
<evidence type="ECO:0000256" key="2">
    <source>
        <dbReference type="ARBA" id="ARBA00023002"/>
    </source>
</evidence>
<feature type="domain" description="Flavodoxin-like fold" evidence="3">
    <location>
        <begin position="3"/>
        <end position="202"/>
    </location>
</feature>
<dbReference type="InterPro" id="IPR003680">
    <property type="entry name" value="Flavodoxin_fold"/>
</dbReference>
<protein>
    <submittedName>
        <fullName evidence="4">NAD(P)H dehydrogenase (Quinone)</fullName>
    </submittedName>
</protein>
<dbReference type="PANTHER" id="PTHR10204">
    <property type="entry name" value="NAD P H OXIDOREDUCTASE-RELATED"/>
    <property type="match status" value="1"/>
</dbReference>
<dbReference type="RefSeq" id="WP_283426664.1">
    <property type="nucleotide sequence ID" value="NZ_FXTY01000005.1"/>
</dbReference>
<evidence type="ECO:0000256" key="1">
    <source>
        <dbReference type="ARBA" id="ARBA00006252"/>
    </source>
</evidence>
<dbReference type="InterPro" id="IPR029039">
    <property type="entry name" value="Flavoprotein-like_sf"/>
</dbReference>
<keyword evidence="5" id="KW-1185">Reference proteome</keyword>
<gene>
    <name evidence="4" type="ORF">SAMN06265373_105260</name>
</gene>
<evidence type="ECO:0000313" key="4">
    <source>
        <dbReference type="EMBL" id="SMP26512.1"/>
    </source>
</evidence>
<dbReference type="InterPro" id="IPR051545">
    <property type="entry name" value="NAD(P)H_dehydrogenase_qn"/>
</dbReference>